<feature type="transmembrane region" description="Helical" evidence="10">
    <location>
        <begin position="366"/>
        <end position="387"/>
    </location>
</feature>
<dbReference type="NCBIfam" id="TIGR00794">
    <property type="entry name" value="kup"/>
    <property type="match status" value="1"/>
</dbReference>
<feature type="transmembrane region" description="Helical" evidence="10">
    <location>
        <begin position="1074"/>
        <end position="1099"/>
    </location>
</feature>
<sequence>MGGSDGIEEISTRLLDSFSNDGSSESRWVDGSEVDSMEAPPSWANEGREGHGSLRRRFVNKPNRVDSFDVEAMKISRTQDHILQDASLLPTLALAFQTLGVVYGDMGTNPLYVFADVFSKVPIETEVDILGALSLVIYTIAVIPLAKYVFIVLKANDNGEGGTFALYSLICRYANVGLLPNRQQADEHISSFRLKLPTPELKRALKIKDNLEKKKSLKFLLLVLVLLGTSMVIGDGILTPAMSVLSAMSGLQGKIKGFGTEEVVIISIVVVVALFSIQQFGTTKVGFLFAPILGLWFFSLGSIGVYNVVKYDITVLRAINPVYIYYFFKKNGKHAWSALGGCVLCITGAEAMFADLGHFSVKAIQIAFTFVVFPCLLLAYMGQAAYLMKNPASYINIFYDSVPGIAEVAVMMVSTSLVTLVMLLIWQTNLFLAFCFLLAFGSVELIYMSSVLSKIAEGGWLPLAFAVFFLAVMYTWNYGSVLKYRSEVREKIPSNLMLDLGSNLGTVRVPGIGLVYNELVQGIPSIFVQFLLCLPALHSTIIFVCIKYVPIPVVPQEERFLFRRVCPKDYHMFRCVARYGYKDVRKEDHHAFEQLLIKSLDNFLRREARESVLESNVIEDIDNVSVKSKDCDLPSNSVNEELRIPLMLGGNSEESGTSTSLEHSAALPSTYMSSDEDPSLEYELSALREATASGFTYLLGHVCYAVAGLSNAAFTVLVSLMVNSLRLLSAHVMDLESRTRRNSAKRESWKTVLTLAYQSLGVVYGDLSTSPLYVFRNTFSEAINHTETNEEIYGVLSLVFWTLTLVPLLKYVLVVLKADDNGEGGTFALYSLLCRHAKVSSLPNCQVADEELYEYKNEIAPERSFASRLKSTLEKHKVLQRILLVLALIGTSMVIGDGVLTPALSVFSAVSGLEFSVSNENYRYVEVPAACIILIGLFALQHYGTHRVGFLFAPIVITWLFCIGAIGVYNILHWNHHIYKALSPYYFFQFLRNTQNEGWMALGGILLCITGSEAMFADLGHFSQLSIKIAFTSVVYPSLILAYMGQAAYLTRHHDVQNDRHFGFYISVPEKLRLPVFVIAILAAVVGSQAIITGTFSIIKQCSALSCFPRVKVVHTSSKIHGQIYIPEVNWLLMLLCLAVTIGFRDTKRMGNATGLAVITVMLVTTSLMSLVIVLCWQKNVLLALGFVFVFGTIEALFFSASLIKFLEGAWVPVALAFVFHTVMYVWHYGTLKKYHFDVENKVSISWLLKLGASLGIVRVRGIGLIHTDLVSGIPAIFSHFVTNLPAFHQVLVFLCIKHVPVPHVRPEERFLVGRVGSRDFRLYRCIVRYGYRDIHKDDIEFENDLICSIAEFIRSGNSSGDEFEKDDKMAVVGTCSTHSILMSESSVGDVDNVDTAGTSEVKEIKSPAGISEAVEIKSPHVTRKRVRFFVPESPKIDTAALRELEELTEARESGVAYITGQPYMRAKPGSSMLKKLVINYVYEFLRRNSRAPSFVSVPHASSLEVGMMYQV</sequence>
<evidence type="ECO:0000256" key="8">
    <source>
        <dbReference type="ARBA" id="ARBA00023065"/>
    </source>
</evidence>
<evidence type="ECO:0000256" key="3">
    <source>
        <dbReference type="ARBA" id="ARBA00022448"/>
    </source>
</evidence>
<keyword evidence="4 10" id="KW-0633">Potassium transport</keyword>
<evidence type="ECO:0000256" key="10">
    <source>
        <dbReference type="RuleBase" id="RU321113"/>
    </source>
</evidence>
<evidence type="ECO:0000256" key="5">
    <source>
        <dbReference type="ARBA" id="ARBA00022692"/>
    </source>
</evidence>
<feature type="transmembrane region" description="Helical" evidence="10">
    <location>
        <begin position="998"/>
        <end position="1017"/>
    </location>
</feature>
<feature type="transmembrane region" description="Helical" evidence="10">
    <location>
        <begin position="219"/>
        <end position="238"/>
    </location>
</feature>
<evidence type="ECO:0000256" key="7">
    <source>
        <dbReference type="ARBA" id="ARBA00022989"/>
    </source>
</evidence>
<evidence type="ECO:0000256" key="6">
    <source>
        <dbReference type="ARBA" id="ARBA00022958"/>
    </source>
</evidence>
<comment type="subcellular location">
    <subcellularLocation>
        <location evidence="1">Cell membrane</location>
        <topology evidence="1">Multi-pass membrane protein</topology>
    </subcellularLocation>
    <subcellularLocation>
        <location evidence="10">Membrane</location>
        <topology evidence="10">Multi-pass membrane protein</topology>
    </subcellularLocation>
</comment>
<dbReference type="GO" id="GO:0005886">
    <property type="term" value="C:plasma membrane"/>
    <property type="evidence" value="ECO:0007669"/>
    <property type="project" value="UniProtKB-SubCell"/>
</dbReference>
<feature type="transmembrane region" description="Helical" evidence="10">
    <location>
        <begin position="258"/>
        <end position="275"/>
    </location>
</feature>
<feature type="transmembrane region" description="Helical" evidence="10">
    <location>
        <begin position="697"/>
        <end position="722"/>
    </location>
</feature>
<evidence type="ECO:0000259" key="12">
    <source>
        <dbReference type="Pfam" id="PF02705"/>
    </source>
</evidence>
<dbReference type="InterPro" id="IPR053951">
    <property type="entry name" value="K_trans_N"/>
</dbReference>
<evidence type="ECO:0000256" key="9">
    <source>
        <dbReference type="ARBA" id="ARBA00023136"/>
    </source>
</evidence>
<feature type="transmembrane region" description="Helical" evidence="10">
    <location>
        <begin position="1156"/>
        <end position="1175"/>
    </location>
</feature>
<keyword evidence="3" id="KW-0813">Transport</keyword>
<feature type="transmembrane region" description="Helical" evidence="10">
    <location>
        <begin position="1210"/>
        <end position="1227"/>
    </location>
</feature>
<feature type="transmembrane region" description="Helical" evidence="10">
    <location>
        <begin position="792"/>
        <end position="813"/>
    </location>
</feature>
<feature type="transmembrane region" description="Helical" evidence="10">
    <location>
        <begin position="408"/>
        <end position="425"/>
    </location>
</feature>
<feature type="transmembrane region" description="Helical" evidence="10">
    <location>
        <begin position="460"/>
        <end position="479"/>
    </location>
</feature>
<dbReference type="Proteomes" id="UP000188354">
    <property type="component" value="Chromosome LG06"/>
</dbReference>
<dbReference type="InterPro" id="IPR053952">
    <property type="entry name" value="K_trans_C"/>
</dbReference>
<feature type="transmembrane region" description="Helical" evidence="10">
    <location>
        <begin position="924"/>
        <end position="943"/>
    </location>
</feature>
<feature type="transmembrane region" description="Helical" evidence="10">
    <location>
        <begin position="1029"/>
        <end position="1049"/>
    </location>
</feature>
<evidence type="ECO:0000256" key="11">
    <source>
        <dbReference type="SAM" id="MobiDB-lite"/>
    </source>
</evidence>
<keyword evidence="7 10" id="KW-1133">Transmembrane helix</keyword>
<feature type="transmembrane region" description="Helical" evidence="10">
    <location>
        <begin position="287"/>
        <end position="305"/>
    </location>
</feature>
<dbReference type="InterPro" id="IPR003855">
    <property type="entry name" value="K+_transporter"/>
</dbReference>
<name>A0A4P1RGF8_LUPAN</name>
<gene>
    <name evidence="14" type="ORF">TanjilG_15929</name>
</gene>
<dbReference type="EMBL" id="CM007366">
    <property type="protein sequence ID" value="OIW10557.1"/>
    <property type="molecule type" value="Genomic_DNA"/>
</dbReference>
<protein>
    <recommendedName>
        <fullName evidence="10">Potassium transporter</fullName>
    </recommendedName>
</protein>
<evidence type="ECO:0000313" key="14">
    <source>
        <dbReference type="EMBL" id="OIW10557.1"/>
    </source>
</evidence>
<evidence type="ECO:0000256" key="1">
    <source>
        <dbReference type="ARBA" id="ARBA00004651"/>
    </source>
</evidence>
<keyword evidence="9 10" id="KW-0472">Membrane</keyword>
<evidence type="ECO:0000259" key="13">
    <source>
        <dbReference type="Pfam" id="PF22776"/>
    </source>
</evidence>
<feature type="transmembrane region" description="Helical" evidence="10">
    <location>
        <begin position="335"/>
        <end position="354"/>
    </location>
</feature>
<feature type="region of interest" description="Disordered" evidence="11">
    <location>
        <begin position="14"/>
        <end position="50"/>
    </location>
</feature>
<evidence type="ECO:0000256" key="2">
    <source>
        <dbReference type="ARBA" id="ARBA00008440"/>
    </source>
</evidence>
<feature type="transmembrane region" description="Helical" evidence="10">
    <location>
        <begin position="882"/>
        <end position="904"/>
    </location>
</feature>
<feature type="compositionally biased region" description="Polar residues" evidence="11">
    <location>
        <begin position="17"/>
        <end position="26"/>
    </location>
</feature>
<feature type="transmembrane region" description="Helical" evidence="10">
    <location>
        <begin position="1182"/>
        <end position="1204"/>
    </location>
</feature>
<comment type="similarity">
    <text evidence="2 10">Belongs to the HAK/KUP transporter (TC 2.A.72.3) family.</text>
</comment>
<feature type="transmembrane region" description="Helical" evidence="10">
    <location>
        <begin position="950"/>
        <end position="972"/>
    </location>
</feature>
<comment type="function">
    <text evidence="10">Potassium transporter.</text>
</comment>
<feature type="transmembrane region" description="Helical" evidence="10">
    <location>
        <begin position="129"/>
        <end position="150"/>
    </location>
</feature>
<feature type="domain" description="K+ potassium transporter integral membrane" evidence="12">
    <location>
        <begin position="755"/>
        <end position="1249"/>
    </location>
</feature>
<dbReference type="Gramene" id="OIW10557">
    <property type="protein sequence ID" value="OIW10557"/>
    <property type="gene ID" value="TanjilG_15929"/>
</dbReference>
<feature type="domain" description="K+ potassium transporter C-terminal" evidence="13">
    <location>
        <begin position="1262"/>
        <end position="1511"/>
    </location>
</feature>
<reference evidence="14 15" key="1">
    <citation type="journal article" date="2017" name="Plant Biotechnol. J.">
        <title>A comprehensive draft genome sequence for lupin (Lupinus angustifolius), an emerging health food: insights into plant-microbe interactions and legume evolution.</title>
        <authorList>
            <person name="Hane J.K."/>
            <person name="Ming Y."/>
            <person name="Kamphuis L.G."/>
            <person name="Nelson M.N."/>
            <person name="Garg G."/>
            <person name="Atkins C.A."/>
            <person name="Bayer P.E."/>
            <person name="Bravo A."/>
            <person name="Bringans S."/>
            <person name="Cannon S."/>
            <person name="Edwards D."/>
            <person name="Foley R."/>
            <person name="Gao L.L."/>
            <person name="Harrison M.J."/>
            <person name="Huang W."/>
            <person name="Hurgobin B."/>
            <person name="Li S."/>
            <person name="Liu C.W."/>
            <person name="McGrath A."/>
            <person name="Morahan G."/>
            <person name="Murray J."/>
            <person name="Weller J."/>
            <person name="Jian J."/>
            <person name="Singh K.B."/>
        </authorList>
    </citation>
    <scope>NUCLEOTIDE SEQUENCE [LARGE SCALE GENOMIC DNA]</scope>
    <source>
        <strain evidence="15">cv. Tanjil</strain>
        <tissue evidence="14">Whole plant</tissue>
    </source>
</reference>
<evidence type="ECO:0000256" key="4">
    <source>
        <dbReference type="ARBA" id="ARBA00022538"/>
    </source>
</evidence>
<dbReference type="Pfam" id="PF22776">
    <property type="entry name" value="K_trans_C"/>
    <property type="match status" value="2"/>
</dbReference>
<feature type="domain" description="K+ potassium transporter C-terminal" evidence="13">
    <location>
        <begin position="510"/>
        <end position="598"/>
    </location>
</feature>
<feature type="transmembrane region" description="Helical" evidence="10">
    <location>
        <begin position="1120"/>
        <end position="1144"/>
    </location>
</feature>
<proteinExistence type="inferred from homology"/>
<dbReference type="GO" id="GO:0015079">
    <property type="term" value="F:potassium ion transmembrane transporter activity"/>
    <property type="evidence" value="ECO:0007669"/>
    <property type="project" value="UniProtKB-UniRule"/>
</dbReference>
<keyword evidence="15" id="KW-1185">Reference proteome</keyword>
<comment type="caution">
    <text evidence="10">Lacks conserved residue(s) required for the propagation of feature annotation.</text>
</comment>
<feature type="transmembrane region" description="Helical" evidence="10">
    <location>
        <begin position="431"/>
        <end position="448"/>
    </location>
</feature>
<dbReference type="PANTHER" id="PTHR30540:SF98">
    <property type="entry name" value="POTASSIUM TRANSPORTER 6"/>
    <property type="match status" value="1"/>
</dbReference>
<dbReference type="STRING" id="3871.A0A4P1RGF8"/>
<evidence type="ECO:0000313" key="15">
    <source>
        <dbReference type="Proteomes" id="UP000188354"/>
    </source>
</evidence>
<keyword evidence="5 10" id="KW-0812">Transmembrane</keyword>
<keyword evidence="6 10" id="KW-0630">Potassium</keyword>
<organism evidence="14 15">
    <name type="scientific">Lupinus angustifolius</name>
    <name type="common">Narrow-leaved blue lupine</name>
    <dbReference type="NCBI Taxonomy" id="3871"/>
    <lineage>
        <taxon>Eukaryota</taxon>
        <taxon>Viridiplantae</taxon>
        <taxon>Streptophyta</taxon>
        <taxon>Embryophyta</taxon>
        <taxon>Tracheophyta</taxon>
        <taxon>Spermatophyta</taxon>
        <taxon>Magnoliopsida</taxon>
        <taxon>eudicotyledons</taxon>
        <taxon>Gunneridae</taxon>
        <taxon>Pentapetalae</taxon>
        <taxon>rosids</taxon>
        <taxon>fabids</taxon>
        <taxon>Fabales</taxon>
        <taxon>Fabaceae</taxon>
        <taxon>Papilionoideae</taxon>
        <taxon>50 kb inversion clade</taxon>
        <taxon>genistoids sensu lato</taxon>
        <taxon>core genistoids</taxon>
        <taxon>Genisteae</taxon>
        <taxon>Lupinus</taxon>
    </lineage>
</organism>
<dbReference type="PANTHER" id="PTHR30540">
    <property type="entry name" value="OSMOTIC STRESS POTASSIUM TRANSPORTER"/>
    <property type="match status" value="1"/>
</dbReference>
<feature type="domain" description="K+ potassium transporter integral membrane" evidence="12">
    <location>
        <begin position="94"/>
        <end position="404"/>
    </location>
</feature>
<dbReference type="Pfam" id="PF02705">
    <property type="entry name" value="K_trans"/>
    <property type="match status" value="2"/>
</dbReference>
<keyword evidence="8 10" id="KW-0406">Ion transport</keyword>
<accession>A0A4P1RGF8</accession>